<evidence type="ECO:0000313" key="3">
    <source>
        <dbReference type="Proteomes" id="UP001595692"/>
    </source>
</evidence>
<accession>A0ABV8CKY8</accession>
<protein>
    <submittedName>
        <fullName evidence="2">Acetyl-CoA sensor PanZ family protein</fullName>
    </submittedName>
</protein>
<name>A0ABV8CKY8_9GAMM</name>
<gene>
    <name evidence="2" type="ORF">ACFOSS_03700</name>
</gene>
<dbReference type="InterPro" id="IPR040448">
    <property type="entry name" value="PanZ_GNAT"/>
</dbReference>
<dbReference type="InterPro" id="IPR000182">
    <property type="entry name" value="GNAT_dom"/>
</dbReference>
<dbReference type="Proteomes" id="UP001595692">
    <property type="component" value="Unassembled WGS sequence"/>
</dbReference>
<comment type="caution">
    <text evidence="2">The sequence shown here is derived from an EMBL/GenBank/DDBJ whole genome shotgun (WGS) entry which is preliminary data.</text>
</comment>
<evidence type="ECO:0000259" key="1">
    <source>
        <dbReference type="PROSITE" id="PS51186"/>
    </source>
</evidence>
<keyword evidence="3" id="KW-1185">Reference proteome</keyword>
<dbReference type="RefSeq" id="WP_377150709.1">
    <property type="nucleotide sequence ID" value="NZ_JBHSAF010000002.1"/>
</dbReference>
<sequence length="130" mass="14843">MRLTVHHSSELSPYWLDSLNKLLAADNLNHEQLLHAGHWHVATFNDRIVGLAVTRDEEIVYFAVRDVTRRRGIGQYLLTETLGWMQAQGCSQAMLSTHAARPEEHSALNAFLLHNGFTRNGNRYLLTLNH</sequence>
<dbReference type="CDD" id="cd04301">
    <property type="entry name" value="NAT_SF"/>
    <property type="match status" value="1"/>
</dbReference>
<evidence type="ECO:0000313" key="2">
    <source>
        <dbReference type="EMBL" id="MFC3912574.1"/>
    </source>
</evidence>
<organism evidence="2 3">
    <name type="scientific">Pseudaeromonas sharmana</name>
    <dbReference type="NCBI Taxonomy" id="328412"/>
    <lineage>
        <taxon>Bacteria</taxon>
        <taxon>Pseudomonadati</taxon>
        <taxon>Pseudomonadota</taxon>
        <taxon>Gammaproteobacteria</taxon>
        <taxon>Aeromonadales</taxon>
        <taxon>Aeromonadaceae</taxon>
        <taxon>Pseudaeromonas</taxon>
    </lineage>
</organism>
<dbReference type="Gene3D" id="3.40.630.30">
    <property type="match status" value="1"/>
</dbReference>
<reference evidence="3" key="1">
    <citation type="journal article" date="2019" name="Int. J. Syst. Evol. Microbiol.">
        <title>The Global Catalogue of Microorganisms (GCM) 10K type strain sequencing project: providing services to taxonomists for standard genome sequencing and annotation.</title>
        <authorList>
            <consortium name="The Broad Institute Genomics Platform"/>
            <consortium name="The Broad Institute Genome Sequencing Center for Infectious Disease"/>
            <person name="Wu L."/>
            <person name="Ma J."/>
        </authorList>
    </citation>
    <scope>NUCLEOTIDE SEQUENCE [LARGE SCALE GENOMIC DNA]</scope>
    <source>
        <strain evidence="3">CCUG 54939</strain>
    </source>
</reference>
<dbReference type="SUPFAM" id="SSF55729">
    <property type="entry name" value="Acyl-CoA N-acyltransferases (Nat)"/>
    <property type="match status" value="1"/>
</dbReference>
<proteinExistence type="predicted"/>
<dbReference type="InterPro" id="IPR016181">
    <property type="entry name" value="Acyl_CoA_acyltransferase"/>
</dbReference>
<dbReference type="PROSITE" id="PS51186">
    <property type="entry name" value="GNAT"/>
    <property type="match status" value="1"/>
</dbReference>
<dbReference type="EMBL" id="JBHSAF010000002">
    <property type="protein sequence ID" value="MFC3912574.1"/>
    <property type="molecule type" value="Genomic_DNA"/>
</dbReference>
<dbReference type="Pfam" id="PF12568">
    <property type="entry name" value="PanZ"/>
    <property type="match status" value="1"/>
</dbReference>
<feature type="domain" description="N-acetyltransferase" evidence="1">
    <location>
        <begin position="3"/>
        <end position="130"/>
    </location>
</feature>